<dbReference type="EMBL" id="JBBMES010000007">
    <property type="protein sequence ID" value="MEQ2535095.1"/>
    <property type="molecule type" value="Genomic_DNA"/>
</dbReference>
<feature type="domain" description="Glycosyl transferase family 1" evidence="1">
    <location>
        <begin position="288"/>
        <end position="401"/>
    </location>
</feature>
<sequence>MGFSKLFLNAGEALRPVLTKIIPMKLLSKMKAGIINNATDKLSADSIAKYEPGKYKQGVNVIGNIKGDNGLGQSARIMCRLLDENNEVHVIRDFFVPPGGSRTNETYDDRLTTELPYDINVIHVNASEFMVAYLSLGKEVWDYRYNIGYWAWELETFPEEWLPAFKLVDEVWTPSDFVTNTLKKYTDKPVITVPHCIAPVTDEKYDRKHFNLPEDKFLFLVMFNSGSVMERKNPLAAIKAFKEGFCKDEETKKKYKDVGLVIKISEAELSTDDEKIINSVVDKDDNIYYMCGHLNKTEVNSLIADVDVYVSLHRSEGFGLVMAEAMYVGTPVIATNWSGNTEFMNSDTACMVGYDMKELDKDYEPFKKGNLWADAHVDEAAQFMKKLYEDKEFYNKIAVNGQNYAKEHLAYKRSADIVSDRIRKIHGVFDKEVH</sequence>
<protein>
    <submittedName>
        <fullName evidence="2">Glycosyltransferase family 4 protein</fullName>
        <ecNumber evidence="2">2.4.-.-</ecNumber>
    </submittedName>
</protein>
<comment type="caution">
    <text evidence="2">The sequence shown here is derived from an EMBL/GenBank/DDBJ whole genome shotgun (WGS) entry which is preliminary data.</text>
</comment>
<evidence type="ECO:0000313" key="2">
    <source>
        <dbReference type="EMBL" id="MEQ2535095.1"/>
    </source>
</evidence>
<accession>A0ABV1GPG2</accession>
<dbReference type="Pfam" id="PF00534">
    <property type="entry name" value="Glycos_transf_1"/>
    <property type="match status" value="1"/>
</dbReference>
<organism evidence="2 3">
    <name type="scientific">Lachnospira intestinalis</name>
    <dbReference type="NCBI Taxonomy" id="3133158"/>
    <lineage>
        <taxon>Bacteria</taxon>
        <taxon>Bacillati</taxon>
        <taxon>Bacillota</taxon>
        <taxon>Clostridia</taxon>
        <taxon>Lachnospirales</taxon>
        <taxon>Lachnospiraceae</taxon>
        <taxon>Lachnospira</taxon>
    </lineage>
</organism>
<dbReference type="Gene3D" id="3.40.50.2000">
    <property type="entry name" value="Glycogen Phosphorylase B"/>
    <property type="match status" value="1"/>
</dbReference>
<reference evidence="2 3" key="1">
    <citation type="submission" date="2024-03" db="EMBL/GenBank/DDBJ databases">
        <title>Human intestinal bacterial collection.</title>
        <authorList>
            <person name="Pauvert C."/>
            <person name="Hitch T.C.A."/>
            <person name="Clavel T."/>
        </authorList>
    </citation>
    <scope>NUCLEOTIDE SEQUENCE [LARGE SCALE GENOMIC DNA]</scope>
    <source>
        <strain evidence="2 3">CLA-JM-H10</strain>
    </source>
</reference>
<dbReference type="GO" id="GO:0016757">
    <property type="term" value="F:glycosyltransferase activity"/>
    <property type="evidence" value="ECO:0007669"/>
    <property type="project" value="UniProtKB-KW"/>
</dbReference>
<dbReference type="CDD" id="cd03801">
    <property type="entry name" value="GT4_PimA-like"/>
    <property type="match status" value="1"/>
</dbReference>
<gene>
    <name evidence="2" type="ORF">WMO38_08195</name>
</gene>
<evidence type="ECO:0000259" key="1">
    <source>
        <dbReference type="Pfam" id="PF00534"/>
    </source>
</evidence>
<proteinExistence type="predicted"/>
<dbReference type="Proteomes" id="UP001480973">
    <property type="component" value="Unassembled WGS sequence"/>
</dbReference>
<name>A0ABV1GPG2_9FIRM</name>
<evidence type="ECO:0000313" key="3">
    <source>
        <dbReference type="Proteomes" id="UP001480973"/>
    </source>
</evidence>
<keyword evidence="2" id="KW-0808">Transferase</keyword>
<keyword evidence="3" id="KW-1185">Reference proteome</keyword>
<dbReference type="PANTHER" id="PTHR46656">
    <property type="entry name" value="PUTATIVE-RELATED"/>
    <property type="match status" value="1"/>
</dbReference>
<dbReference type="SUPFAM" id="SSF53756">
    <property type="entry name" value="UDP-Glycosyltransferase/glycogen phosphorylase"/>
    <property type="match status" value="1"/>
</dbReference>
<dbReference type="InterPro" id="IPR001296">
    <property type="entry name" value="Glyco_trans_1"/>
</dbReference>
<dbReference type="EC" id="2.4.-.-" evidence="2"/>
<keyword evidence="2" id="KW-0328">Glycosyltransferase</keyword>
<dbReference type="PANTHER" id="PTHR46656:SF3">
    <property type="entry name" value="PUTATIVE-RELATED"/>
    <property type="match status" value="1"/>
</dbReference>